<comment type="caution">
    <text evidence="3">The sequence shown here is derived from an EMBL/GenBank/DDBJ whole genome shotgun (WGS) entry which is preliminary data.</text>
</comment>
<feature type="region of interest" description="Disordered" evidence="1">
    <location>
        <begin position="1"/>
        <end position="21"/>
    </location>
</feature>
<evidence type="ECO:0000259" key="2">
    <source>
        <dbReference type="SMART" id="SM00507"/>
    </source>
</evidence>
<feature type="domain" description="HNH nuclease" evidence="2">
    <location>
        <begin position="365"/>
        <end position="417"/>
    </location>
</feature>
<dbReference type="SMART" id="SM00507">
    <property type="entry name" value="HNHc"/>
    <property type="match status" value="1"/>
</dbReference>
<dbReference type="InterPro" id="IPR003870">
    <property type="entry name" value="DUF222"/>
</dbReference>
<dbReference type="Proteomes" id="UP000179769">
    <property type="component" value="Unassembled WGS sequence"/>
</dbReference>
<dbReference type="AlphaFoldDB" id="A0A1S1PRS6"/>
<gene>
    <name evidence="3" type="ORF">BBK14_05875</name>
</gene>
<dbReference type="CDD" id="cd00085">
    <property type="entry name" value="HNHc"/>
    <property type="match status" value="1"/>
</dbReference>
<sequence length="471" mass="52288">MHTPSHTPPQTSETNTEQPKRHPKILLNVLAAAHAELTGDTRPTFTTAQEIAITQTEEANQISGSGSAAEQFRHHLDNYQSKAMLLGWIQAEMIEDLAALARICSPDNTTTTAAPSELAPEDVAIEISVSPTTAARDMSHARTITNRLPHALHELRKGRIDLPRLHTLARATRPLDDDLAAAVEKHVLHGGPRRTREAFTDATRRAVHTLDPDGSTARTQARKAERRVRILTSEDNASRLTAFLPADEAHACYQRIDQLARRISTQNTTADNRTTDQIRADVLVDLLTGRTQHAQPLSCDVQVIVPITTLLGTSTAPGEIPGIGSIPAAIAHDMAHRPGSTWRRILTDPRGHLLEVANRRHPTPAQTRHIRTRDRTCRHPGCTRQAIHCDIDHTIPHTDHGPTVTRNLGLLCRRHHRMRHQGKWKIHQPEPGIFHWTTALGHTITINPDPYHHPNPSPNTNRPDDRDNPPS</sequence>
<dbReference type="RefSeq" id="WP_116430143.1">
    <property type="nucleotide sequence ID" value="NZ_MAXA01000235.1"/>
</dbReference>
<protein>
    <recommendedName>
        <fullName evidence="2">HNH nuclease domain-containing protein</fullName>
    </recommendedName>
</protein>
<feature type="compositionally biased region" description="Polar residues" evidence="1">
    <location>
        <begin position="1"/>
        <end position="17"/>
    </location>
</feature>
<name>A0A1S1PRS6_9ACTN</name>
<dbReference type="Pfam" id="PF02720">
    <property type="entry name" value="DUF222"/>
    <property type="match status" value="1"/>
</dbReference>
<dbReference type="OrthoDB" id="5244772at2"/>
<organism evidence="3 4">
    <name type="scientific">Parafrankia soli</name>
    <dbReference type="NCBI Taxonomy" id="2599596"/>
    <lineage>
        <taxon>Bacteria</taxon>
        <taxon>Bacillati</taxon>
        <taxon>Actinomycetota</taxon>
        <taxon>Actinomycetes</taxon>
        <taxon>Frankiales</taxon>
        <taxon>Frankiaceae</taxon>
        <taxon>Parafrankia</taxon>
    </lineage>
</organism>
<keyword evidence="4" id="KW-1185">Reference proteome</keyword>
<accession>A0A1S1PRS6</accession>
<feature type="compositionally biased region" description="Basic and acidic residues" evidence="1">
    <location>
        <begin position="462"/>
        <end position="471"/>
    </location>
</feature>
<evidence type="ECO:0000313" key="3">
    <source>
        <dbReference type="EMBL" id="OHV24380.1"/>
    </source>
</evidence>
<feature type="region of interest" description="Disordered" evidence="1">
    <location>
        <begin position="445"/>
        <end position="471"/>
    </location>
</feature>
<reference evidence="4" key="1">
    <citation type="submission" date="2016-07" db="EMBL/GenBank/DDBJ databases">
        <title>Frankia sp. NRRL B-16219 Genome sequencing.</title>
        <authorList>
            <person name="Ghodhbane-Gtari F."/>
            <person name="Swanson E."/>
            <person name="Gueddou A."/>
            <person name="Louati M."/>
            <person name="Nouioui I."/>
            <person name="Hezbri K."/>
            <person name="Abebe-Akele F."/>
            <person name="Simpson S."/>
            <person name="Morris K."/>
            <person name="Thomas K."/>
            <person name="Gtari M."/>
            <person name="Tisa L.S."/>
        </authorList>
    </citation>
    <scope>NUCLEOTIDE SEQUENCE [LARGE SCALE GENOMIC DNA]</scope>
    <source>
        <strain evidence="4">NRRL B-16219</strain>
    </source>
</reference>
<evidence type="ECO:0000256" key="1">
    <source>
        <dbReference type="SAM" id="MobiDB-lite"/>
    </source>
</evidence>
<dbReference type="EMBL" id="MAXA01000235">
    <property type="protein sequence ID" value="OHV24380.1"/>
    <property type="molecule type" value="Genomic_DNA"/>
</dbReference>
<proteinExistence type="predicted"/>
<dbReference type="InterPro" id="IPR003615">
    <property type="entry name" value="HNH_nuc"/>
</dbReference>
<evidence type="ECO:0000313" key="4">
    <source>
        <dbReference type="Proteomes" id="UP000179769"/>
    </source>
</evidence>